<proteinExistence type="predicted"/>
<dbReference type="Proteomes" id="UP000265566">
    <property type="component" value="Chromosome 4"/>
</dbReference>
<comment type="caution">
    <text evidence="3">The sequence shown here is derived from an EMBL/GenBank/DDBJ whole genome shotgun (WGS) entry which is preliminary data.</text>
</comment>
<evidence type="ECO:0000313" key="3">
    <source>
        <dbReference type="EMBL" id="RHN62122.1"/>
    </source>
</evidence>
<gene>
    <name evidence="3" type="ORF">MtrunA17_Chr4g0043961</name>
</gene>
<dbReference type="Pfam" id="PF01740">
    <property type="entry name" value="STAS"/>
    <property type="match status" value="1"/>
</dbReference>
<accession>A0A396I947</accession>
<dbReference type="InterPro" id="IPR002645">
    <property type="entry name" value="STAS_dom"/>
</dbReference>
<dbReference type="PROSITE" id="PS50801">
    <property type="entry name" value="STAS"/>
    <property type="match status" value="1"/>
</dbReference>
<dbReference type="Gramene" id="rna24657">
    <property type="protein sequence ID" value="RHN62122.1"/>
    <property type="gene ID" value="gene24657"/>
</dbReference>
<protein>
    <submittedName>
        <fullName evidence="3">Putative SLC26A/SulP transporter</fullName>
    </submittedName>
</protein>
<evidence type="ECO:0000259" key="2">
    <source>
        <dbReference type="PROSITE" id="PS50801"/>
    </source>
</evidence>
<feature type="region of interest" description="Disordered" evidence="1">
    <location>
        <begin position="73"/>
        <end position="98"/>
    </location>
</feature>
<name>A0A396I947_MEDTR</name>
<dbReference type="EMBL" id="PSQE01000004">
    <property type="protein sequence ID" value="RHN62122.1"/>
    <property type="molecule type" value="Genomic_DNA"/>
</dbReference>
<evidence type="ECO:0000256" key="1">
    <source>
        <dbReference type="SAM" id="MobiDB-lite"/>
    </source>
</evidence>
<sequence>MIFAFSAVSSIDTSGVSLFKELEVTLKMKGAELVLVNPLAEVIEKLKKADEANDVRTDYLFLTVEEAVAALSSGLKSQPPSTEEEEEEEEKHTLVTEC</sequence>
<organism evidence="3">
    <name type="scientific">Medicago truncatula</name>
    <name type="common">Barrel medic</name>
    <name type="synonym">Medicago tribuloides</name>
    <dbReference type="NCBI Taxonomy" id="3880"/>
    <lineage>
        <taxon>Eukaryota</taxon>
        <taxon>Viridiplantae</taxon>
        <taxon>Streptophyta</taxon>
        <taxon>Embryophyta</taxon>
        <taxon>Tracheophyta</taxon>
        <taxon>Spermatophyta</taxon>
        <taxon>Magnoliopsida</taxon>
        <taxon>eudicotyledons</taxon>
        <taxon>Gunneridae</taxon>
        <taxon>Pentapetalae</taxon>
        <taxon>rosids</taxon>
        <taxon>fabids</taxon>
        <taxon>Fabales</taxon>
        <taxon>Fabaceae</taxon>
        <taxon>Papilionoideae</taxon>
        <taxon>50 kb inversion clade</taxon>
        <taxon>NPAAA clade</taxon>
        <taxon>Hologalegina</taxon>
        <taxon>IRL clade</taxon>
        <taxon>Trifolieae</taxon>
        <taxon>Medicago</taxon>
    </lineage>
</organism>
<dbReference type="InterPro" id="IPR036513">
    <property type="entry name" value="STAS_dom_sf"/>
</dbReference>
<feature type="domain" description="STAS" evidence="2">
    <location>
        <begin position="1"/>
        <end position="71"/>
    </location>
</feature>
<reference evidence="3" key="1">
    <citation type="journal article" date="2018" name="Nat. Plants">
        <title>Whole-genome landscape of Medicago truncatula symbiotic genes.</title>
        <authorList>
            <person name="Pecrix Y."/>
            <person name="Gamas P."/>
            <person name="Carrere S."/>
        </authorList>
    </citation>
    <scope>NUCLEOTIDE SEQUENCE</scope>
    <source>
        <tissue evidence="3">Leaves</tissue>
    </source>
</reference>
<dbReference type="AlphaFoldDB" id="A0A396I947"/>
<dbReference type="Gene3D" id="3.30.750.24">
    <property type="entry name" value="STAS domain"/>
    <property type="match status" value="1"/>
</dbReference>
<dbReference type="SUPFAM" id="SSF52091">
    <property type="entry name" value="SpoIIaa-like"/>
    <property type="match status" value="1"/>
</dbReference>